<sequence>MGLDASADAFGVLSPALVDLPPGDAGSVITSVETYALAVPLKQPIADSTASLRSWIVPVVEIRTADGRVGTGISGVHCGPELLCDVISRYYAPALLGAASEDILGTWKRLYWLPTHWLGRAGVVHMALAMVDIALWDLAAQRAGVPLWRLLGGSAEAIETYNTDGGWLNYPVETLVRDVNSLIDRGWHRVKVKVGKSDWREDAQRVRAVRRAIGDDITLMCDANQRWDLSTAGRLLPVLEEVGMDWIEEPLHADALDGHARLQRDTRVDIAAGESLYSYHHFASFIAADAIRVVQVDVTRVGGVTEWLQVAQHAAARGLRIAPHAGDMMQVHQHLVGTALSDVPPLVEFIPWTQDAFEQRSVVHEGYLERPQFPGASTAIHRDARRQWQIRGVGRVTDQGGTAAKPHRLPTINARSEGEAQ</sequence>
<protein>
    <submittedName>
        <fullName evidence="6">Mandelate racemase/muconate lactonizing enzyme family protein</fullName>
    </submittedName>
</protein>
<dbReference type="InterPro" id="IPR036849">
    <property type="entry name" value="Enolase-like_C_sf"/>
</dbReference>
<evidence type="ECO:0000313" key="7">
    <source>
        <dbReference type="Proteomes" id="UP000305778"/>
    </source>
</evidence>
<gene>
    <name evidence="6" type="ORF">FCI23_14940</name>
</gene>
<name>A0A4U0T8K9_9ACTN</name>
<dbReference type="GO" id="GO:0016836">
    <property type="term" value="F:hydro-lyase activity"/>
    <property type="evidence" value="ECO:0007669"/>
    <property type="project" value="TreeGrafter"/>
</dbReference>
<dbReference type="EMBL" id="SUMC01000011">
    <property type="protein sequence ID" value="TKA10915.1"/>
    <property type="molecule type" value="Genomic_DNA"/>
</dbReference>
<dbReference type="Gene3D" id="3.30.390.10">
    <property type="entry name" value="Enolase-like, N-terminal domain"/>
    <property type="match status" value="1"/>
</dbReference>
<dbReference type="InterPro" id="IPR013341">
    <property type="entry name" value="Mandelate_racemase_N_dom"/>
</dbReference>
<proteinExistence type="predicted"/>
<dbReference type="Proteomes" id="UP000305778">
    <property type="component" value="Unassembled WGS sequence"/>
</dbReference>
<dbReference type="InterPro" id="IPR018110">
    <property type="entry name" value="Mandel_Rmase/mucon_lact_enz_CS"/>
</dbReference>
<dbReference type="SUPFAM" id="SSF54826">
    <property type="entry name" value="Enolase N-terminal domain-like"/>
    <property type="match status" value="1"/>
</dbReference>
<comment type="caution">
    <text evidence="6">The sequence shown here is derived from an EMBL/GenBank/DDBJ whole genome shotgun (WGS) entry which is preliminary data.</text>
</comment>
<feature type="domain" description="Mandelate racemase/muconate lactonizing enzyme C-terminal" evidence="5">
    <location>
        <begin position="172"/>
        <end position="269"/>
    </location>
</feature>
<dbReference type="OrthoDB" id="9796450at2"/>
<evidence type="ECO:0000256" key="3">
    <source>
        <dbReference type="ARBA" id="ARBA00022842"/>
    </source>
</evidence>
<dbReference type="InterPro" id="IPR046945">
    <property type="entry name" value="RHMD-like"/>
</dbReference>
<evidence type="ECO:0000256" key="4">
    <source>
        <dbReference type="SAM" id="MobiDB-lite"/>
    </source>
</evidence>
<dbReference type="AlphaFoldDB" id="A0A4U0T8K9"/>
<evidence type="ECO:0000259" key="5">
    <source>
        <dbReference type="SMART" id="SM00922"/>
    </source>
</evidence>
<dbReference type="CDD" id="cd03316">
    <property type="entry name" value="MR_like"/>
    <property type="match status" value="1"/>
</dbReference>
<dbReference type="Pfam" id="PF02746">
    <property type="entry name" value="MR_MLE_N"/>
    <property type="match status" value="1"/>
</dbReference>
<dbReference type="SMART" id="SM00922">
    <property type="entry name" value="MR_MLE"/>
    <property type="match status" value="1"/>
</dbReference>
<dbReference type="InterPro" id="IPR013342">
    <property type="entry name" value="Mandelate_racemase_C"/>
</dbReference>
<keyword evidence="2" id="KW-0479">Metal-binding</keyword>
<dbReference type="PROSITE" id="PS00909">
    <property type="entry name" value="MR_MLE_2"/>
    <property type="match status" value="1"/>
</dbReference>
<dbReference type="SFLD" id="SFLDG00179">
    <property type="entry name" value="mandelate_racemase"/>
    <property type="match status" value="1"/>
</dbReference>
<accession>A0A4U0T8K9</accession>
<dbReference type="PANTHER" id="PTHR13794">
    <property type="entry name" value="ENOLASE SUPERFAMILY, MANDELATE RACEMASE"/>
    <property type="match status" value="1"/>
</dbReference>
<dbReference type="Pfam" id="PF13378">
    <property type="entry name" value="MR_MLE_C"/>
    <property type="match status" value="1"/>
</dbReference>
<dbReference type="InterPro" id="IPR029017">
    <property type="entry name" value="Enolase-like_N"/>
</dbReference>
<keyword evidence="7" id="KW-1185">Reference proteome</keyword>
<dbReference type="SFLD" id="SFLDS00001">
    <property type="entry name" value="Enolase"/>
    <property type="match status" value="1"/>
</dbReference>
<dbReference type="Gene3D" id="3.20.20.120">
    <property type="entry name" value="Enolase-like C-terminal domain"/>
    <property type="match status" value="1"/>
</dbReference>
<evidence type="ECO:0000256" key="1">
    <source>
        <dbReference type="ARBA" id="ARBA00001946"/>
    </source>
</evidence>
<dbReference type="PANTHER" id="PTHR13794:SF58">
    <property type="entry name" value="MITOCHONDRIAL ENOLASE SUPERFAMILY MEMBER 1"/>
    <property type="match status" value="1"/>
</dbReference>
<dbReference type="InterPro" id="IPR029065">
    <property type="entry name" value="Enolase_C-like"/>
</dbReference>
<dbReference type="RefSeq" id="WP_136724360.1">
    <property type="nucleotide sequence ID" value="NZ_SUMC01000011.1"/>
</dbReference>
<evidence type="ECO:0000256" key="2">
    <source>
        <dbReference type="ARBA" id="ARBA00022723"/>
    </source>
</evidence>
<dbReference type="GO" id="GO:0016052">
    <property type="term" value="P:carbohydrate catabolic process"/>
    <property type="evidence" value="ECO:0007669"/>
    <property type="project" value="TreeGrafter"/>
</dbReference>
<organism evidence="6 7">
    <name type="scientific">Actinacidiphila oryziradicis</name>
    <dbReference type="NCBI Taxonomy" id="2571141"/>
    <lineage>
        <taxon>Bacteria</taxon>
        <taxon>Bacillati</taxon>
        <taxon>Actinomycetota</taxon>
        <taxon>Actinomycetes</taxon>
        <taxon>Kitasatosporales</taxon>
        <taxon>Streptomycetaceae</taxon>
        <taxon>Actinacidiphila</taxon>
    </lineage>
</organism>
<dbReference type="GO" id="GO:0000287">
    <property type="term" value="F:magnesium ion binding"/>
    <property type="evidence" value="ECO:0007669"/>
    <property type="project" value="TreeGrafter"/>
</dbReference>
<dbReference type="GO" id="GO:0009063">
    <property type="term" value="P:amino acid catabolic process"/>
    <property type="evidence" value="ECO:0007669"/>
    <property type="project" value="InterPro"/>
</dbReference>
<comment type="cofactor">
    <cofactor evidence="1">
        <name>Mg(2+)</name>
        <dbReference type="ChEBI" id="CHEBI:18420"/>
    </cofactor>
</comment>
<feature type="region of interest" description="Disordered" evidence="4">
    <location>
        <begin position="397"/>
        <end position="421"/>
    </location>
</feature>
<evidence type="ECO:0000313" key="6">
    <source>
        <dbReference type="EMBL" id="TKA10915.1"/>
    </source>
</evidence>
<reference evidence="6 7" key="1">
    <citation type="submission" date="2019-04" db="EMBL/GenBank/DDBJ databases">
        <title>Streptomyces oryziradicis sp. nov., a novel actinomycete isolated from rhizosphere soil of rice (Oryza sativa L.).</title>
        <authorList>
            <person name="Li C."/>
        </authorList>
    </citation>
    <scope>NUCLEOTIDE SEQUENCE [LARGE SCALE GENOMIC DNA]</scope>
    <source>
        <strain evidence="6 7">NEAU-C40</strain>
    </source>
</reference>
<dbReference type="SUPFAM" id="SSF51604">
    <property type="entry name" value="Enolase C-terminal domain-like"/>
    <property type="match status" value="1"/>
</dbReference>
<keyword evidence="3" id="KW-0460">Magnesium</keyword>